<protein>
    <submittedName>
        <fullName evidence="2">Uncharacterized protein</fullName>
    </submittedName>
</protein>
<feature type="region of interest" description="Disordered" evidence="1">
    <location>
        <begin position="1"/>
        <end position="70"/>
    </location>
</feature>
<feature type="compositionally biased region" description="Polar residues" evidence="1">
    <location>
        <begin position="258"/>
        <end position="270"/>
    </location>
</feature>
<evidence type="ECO:0000256" key="1">
    <source>
        <dbReference type="SAM" id="MobiDB-lite"/>
    </source>
</evidence>
<proteinExistence type="predicted"/>
<dbReference type="Proteomes" id="UP000654075">
    <property type="component" value="Unassembled WGS sequence"/>
</dbReference>
<feature type="compositionally biased region" description="Basic and acidic residues" evidence="1">
    <location>
        <begin position="169"/>
        <end position="178"/>
    </location>
</feature>
<dbReference type="AlphaFoldDB" id="A0A813DD94"/>
<reference evidence="2" key="1">
    <citation type="submission" date="2021-02" db="EMBL/GenBank/DDBJ databases">
        <authorList>
            <person name="Dougan E. K."/>
            <person name="Rhodes N."/>
            <person name="Thang M."/>
            <person name="Chan C."/>
        </authorList>
    </citation>
    <scope>NUCLEOTIDE SEQUENCE</scope>
</reference>
<feature type="compositionally biased region" description="Basic residues" evidence="1">
    <location>
        <begin position="106"/>
        <end position="115"/>
    </location>
</feature>
<evidence type="ECO:0000313" key="2">
    <source>
        <dbReference type="EMBL" id="CAE8584461.1"/>
    </source>
</evidence>
<gene>
    <name evidence="2" type="ORF">PGLA1383_LOCUS3395</name>
</gene>
<feature type="region of interest" description="Disordered" evidence="1">
    <location>
        <begin position="92"/>
        <end position="270"/>
    </location>
</feature>
<dbReference type="EMBL" id="CAJNNV010001189">
    <property type="protein sequence ID" value="CAE8584461.1"/>
    <property type="molecule type" value="Genomic_DNA"/>
</dbReference>
<feature type="compositionally biased region" description="Basic and acidic residues" evidence="1">
    <location>
        <begin position="34"/>
        <end position="46"/>
    </location>
</feature>
<feature type="compositionally biased region" description="Basic and acidic residues" evidence="1">
    <location>
        <begin position="14"/>
        <end position="23"/>
    </location>
</feature>
<accession>A0A813DD94</accession>
<keyword evidence="3" id="KW-1185">Reference proteome</keyword>
<comment type="caution">
    <text evidence="2">The sequence shown here is derived from an EMBL/GenBank/DDBJ whole genome shotgun (WGS) entry which is preliminary data.</text>
</comment>
<dbReference type="OrthoDB" id="464076at2759"/>
<feature type="compositionally biased region" description="Basic and acidic residues" evidence="1">
    <location>
        <begin position="192"/>
        <end position="238"/>
    </location>
</feature>
<organism evidence="2 3">
    <name type="scientific">Polarella glacialis</name>
    <name type="common">Dinoflagellate</name>
    <dbReference type="NCBI Taxonomy" id="89957"/>
    <lineage>
        <taxon>Eukaryota</taxon>
        <taxon>Sar</taxon>
        <taxon>Alveolata</taxon>
        <taxon>Dinophyceae</taxon>
        <taxon>Suessiales</taxon>
        <taxon>Suessiaceae</taxon>
        <taxon>Polarella</taxon>
    </lineage>
</organism>
<sequence>MAAAPPGKPPVQVRESKQKEGGGRRHTPYNSYIQRERQKKYYEHKKTNARYGRLRRYEEKQQGGQEEAPLLQRMLSEGADAVDAEYERRLELSFGGSAADAGGKLVRSKKRSKKGSKGEEAAPVEQVGHQPADGSAVVRSRKRRRGEGDEEEVAAEPLPGKKGKLKKKSKEEQGKAADKAAVASPSATRAPEGSDKQKGGQKKEAAVPIRFKKELREFQAGQDAKEAERNRRDEEEKQRNRKRKDSARDRAVMGQRLAQRNSWGQPSMQSRMEIMAEKLGMELGKGKGKGPAPPTGGRR</sequence>
<evidence type="ECO:0000313" key="3">
    <source>
        <dbReference type="Proteomes" id="UP000654075"/>
    </source>
</evidence>
<name>A0A813DD94_POLGL</name>